<organism evidence="12 13">
    <name type="scientific">Magnetofaba australis IT-1</name>
    <dbReference type="NCBI Taxonomy" id="1434232"/>
    <lineage>
        <taxon>Bacteria</taxon>
        <taxon>Pseudomonadati</taxon>
        <taxon>Pseudomonadota</taxon>
        <taxon>Magnetococcia</taxon>
        <taxon>Magnetococcales</taxon>
        <taxon>Magnetococcaceae</taxon>
        <taxon>Magnetofaba</taxon>
    </lineage>
</organism>
<accession>A0A1Y2K5Q2</accession>
<evidence type="ECO:0000256" key="7">
    <source>
        <dbReference type="ARBA" id="ARBA00023244"/>
    </source>
</evidence>
<sequence length="273" mass="29145">MREMLVEKADIPAGTVYLVGAGPGNPDLLTVGALRAILAADALVYDALVSDEILEMAPASCERHFVGKRGGKPSTPQDEINDLLVRLAKEGKRVVRLKGGDPFVFGRGGEEALRLVSEGVPFRVAPGITAGVAGPAYAGIPITHRGVNANVAFLTGHEDPHRTQGNSIPSTVDWEAVGGAFPVIVLYMAIKNFGVISQRLIAGGRSPETPVAVIRWATRANQQTLLTTLENAPKQIAQCDLRPPAIIVIGEVARMRQELAWFDDKSIQCALEE</sequence>
<keyword evidence="6" id="KW-0949">S-adenosyl-L-methionine</keyword>
<keyword evidence="7" id="KW-0627">Porphyrin biosynthesis</keyword>
<comment type="similarity">
    <text evidence="1 10">Belongs to the precorrin methyltransferase family.</text>
</comment>
<keyword evidence="13" id="KW-1185">Reference proteome</keyword>
<dbReference type="InterPro" id="IPR014777">
    <property type="entry name" value="4pyrrole_Mease_sub1"/>
</dbReference>
<reference evidence="12 13" key="1">
    <citation type="journal article" date="2016" name="BMC Genomics">
        <title>Combined genomic and structural analyses of a cultured magnetotactic bacterium reveals its niche adaptation to a dynamic environment.</title>
        <authorList>
            <person name="Araujo A.C."/>
            <person name="Morillo V."/>
            <person name="Cypriano J."/>
            <person name="Teixeira L.C."/>
            <person name="Leao P."/>
            <person name="Lyra S."/>
            <person name="Almeida L.G."/>
            <person name="Bazylinski D.A."/>
            <person name="Vasconcellos A.T."/>
            <person name="Abreu F."/>
            <person name="Lins U."/>
        </authorList>
    </citation>
    <scope>NUCLEOTIDE SEQUENCE [LARGE SCALE GENOMIC DNA]</scope>
    <source>
        <strain evidence="12 13">IT-1</strain>
    </source>
</reference>
<evidence type="ECO:0000256" key="10">
    <source>
        <dbReference type="RuleBase" id="RU003960"/>
    </source>
</evidence>
<gene>
    <name evidence="12" type="ORF">MAIT1_02973</name>
</gene>
<dbReference type="Pfam" id="PF00590">
    <property type="entry name" value="TP_methylase"/>
    <property type="match status" value="1"/>
</dbReference>
<evidence type="ECO:0000313" key="13">
    <source>
        <dbReference type="Proteomes" id="UP000194003"/>
    </source>
</evidence>
<proteinExistence type="inferred from homology"/>
<comment type="pathway">
    <text evidence="9">Cofactor biosynthesis; adenosylcobalamin biosynthesis; precorrin-2 from uroporphyrinogen III: step 1/1.</text>
</comment>
<comment type="pathway">
    <text evidence="8">Porphyrin-containing compound metabolism; siroheme biosynthesis; precorrin-2 from uroporphyrinogen III: step 1/1.</text>
</comment>
<dbReference type="InterPro" id="IPR006366">
    <property type="entry name" value="CobA/CysG_C"/>
</dbReference>
<evidence type="ECO:0000256" key="2">
    <source>
        <dbReference type="ARBA" id="ARBA00012162"/>
    </source>
</evidence>
<dbReference type="STRING" id="1434232.MAIT1_02973"/>
<evidence type="ECO:0000256" key="4">
    <source>
        <dbReference type="ARBA" id="ARBA00022603"/>
    </source>
</evidence>
<evidence type="ECO:0000256" key="1">
    <source>
        <dbReference type="ARBA" id="ARBA00005879"/>
    </source>
</evidence>
<dbReference type="InterPro" id="IPR000878">
    <property type="entry name" value="4pyrrol_Mease"/>
</dbReference>
<evidence type="ECO:0000256" key="9">
    <source>
        <dbReference type="ARBA" id="ARBA00060548"/>
    </source>
</evidence>
<dbReference type="NCBIfam" id="TIGR01469">
    <property type="entry name" value="cobA_cysG_Cterm"/>
    <property type="match status" value="1"/>
</dbReference>
<dbReference type="PROSITE" id="PS00839">
    <property type="entry name" value="SUMT_1"/>
    <property type="match status" value="1"/>
</dbReference>
<keyword evidence="5 10" id="KW-0808">Transferase</keyword>
<evidence type="ECO:0000256" key="6">
    <source>
        <dbReference type="ARBA" id="ARBA00022691"/>
    </source>
</evidence>
<dbReference type="RefSeq" id="WP_241893427.1">
    <property type="nucleotide sequence ID" value="NZ_LVJN01000018.1"/>
</dbReference>
<dbReference type="GO" id="GO:0009236">
    <property type="term" value="P:cobalamin biosynthetic process"/>
    <property type="evidence" value="ECO:0007669"/>
    <property type="project" value="UniProtKB-KW"/>
</dbReference>
<name>A0A1Y2K5Q2_9PROT</name>
<dbReference type="GO" id="GO:0004851">
    <property type="term" value="F:uroporphyrin-III C-methyltransferase activity"/>
    <property type="evidence" value="ECO:0007669"/>
    <property type="project" value="UniProtKB-EC"/>
</dbReference>
<dbReference type="NCBIfam" id="NF004790">
    <property type="entry name" value="PRK06136.1"/>
    <property type="match status" value="1"/>
</dbReference>
<dbReference type="UniPathway" id="UPA00262">
    <property type="reaction ID" value="UER00211"/>
</dbReference>
<keyword evidence="4 10" id="KW-0489">Methyltransferase</keyword>
<dbReference type="AlphaFoldDB" id="A0A1Y2K5Q2"/>
<dbReference type="FunFam" id="3.30.950.10:FF:000001">
    <property type="entry name" value="Siroheme synthase"/>
    <property type="match status" value="1"/>
</dbReference>
<dbReference type="PANTHER" id="PTHR45790">
    <property type="entry name" value="SIROHEME SYNTHASE-RELATED"/>
    <property type="match status" value="1"/>
</dbReference>
<keyword evidence="3" id="KW-0169">Cobalamin biosynthesis</keyword>
<evidence type="ECO:0000256" key="8">
    <source>
        <dbReference type="ARBA" id="ARBA00025705"/>
    </source>
</evidence>
<dbReference type="Gene3D" id="3.30.950.10">
    <property type="entry name" value="Methyltransferase, Cobalt-precorrin-4 Transmethylase, Domain 2"/>
    <property type="match status" value="1"/>
</dbReference>
<evidence type="ECO:0000256" key="3">
    <source>
        <dbReference type="ARBA" id="ARBA00022573"/>
    </source>
</evidence>
<dbReference type="FunFam" id="3.40.1010.10:FF:000001">
    <property type="entry name" value="Siroheme synthase"/>
    <property type="match status" value="1"/>
</dbReference>
<dbReference type="InterPro" id="IPR050161">
    <property type="entry name" value="Siro_Cobalamin_biosynth"/>
</dbReference>
<dbReference type="GO" id="GO:0032259">
    <property type="term" value="P:methylation"/>
    <property type="evidence" value="ECO:0007669"/>
    <property type="project" value="UniProtKB-KW"/>
</dbReference>
<dbReference type="EC" id="2.1.1.107" evidence="2"/>
<dbReference type="InterPro" id="IPR003043">
    <property type="entry name" value="Uropor_MeTrfase_CS"/>
</dbReference>
<evidence type="ECO:0000256" key="5">
    <source>
        <dbReference type="ARBA" id="ARBA00022679"/>
    </source>
</evidence>
<dbReference type="PROSITE" id="PS00840">
    <property type="entry name" value="SUMT_2"/>
    <property type="match status" value="1"/>
</dbReference>
<feature type="domain" description="Tetrapyrrole methylase" evidence="11">
    <location>
        <begin position="15"/>
        <end position="232"/>
    </location>
</feature>
<comment type="caution">
    <text evidence="12">The sequence shown here is derived from an EMBL/GenBank/DDBJ whole genome shotgun (WGS) entry which is preliminary data.</text>
</comment>
<evidence type="ECO:0000313" key="12">
    <source>
        <dbReference type="EMBL" id="OSM04873.1"/>
    </source>
</evidence>
<dbReference type="InterPro" id="IPR035996">
    <property type="entry name" value="4pyrrol_Methylase_sf"/>
</dbReference>
<protein>
    <recommendedName>
        <fullName evidence="2">uroporphyrinogen-III C-methyltransferase</fullName>
        <ecNumber evidence="2">2.1.1.107</ecNumber>
    </recommendedName>
</protein>
<dbReference type="CDD" id="cd11642">
    <property type="entry name" value="SUMT"/>
    <property type="match status" value="1"/>
</dbReference>
<evidence type="ECO:0000259" key="11">
    <source>
        <dbReference type="Pfam" id="PF00590"/>
    </source>
</evidence>
<dbReference type="PANTHER" id="PTHR45790:SF3">
    <property type="entry name" value="S-ADENOSYL-L-METHIONINE-DEPENDENT UROPORPHYRINOGEN III METHYLTRANSFERASE, CHLOROPLASTIC"/>
    <property type="match status" value="1"/>
</dbReference>
<dbReference type="Proteomes" id="UP000194003">
    <property type="component" value="Unassembled WGS sequence"/>
</dbReference>
<dbReference type="SUPFAM" id="SSF53790">
    <property type="entry name" value="Tetrapyrrole methylase"/>
    <property type="match status" value="1"/>
</dbReference>
<dbReference type="GO" id="GO:0019354">
    <property type="term" value="P:siroheme biosynthetic process"/>
    <property type="evidence" value="ECO:0007669"/>
    <property type="project" value="UniProtKB-UniPathway"/>
</dbReference>
<dbReference type="Gene3D" id="3.40.1010.10">
    <property type="entry name" value="Cobalt-precorrin-4 Transmethylase, Domain 1"/>
    <property type="match status" value="1"/>
</dbReference>
<dbReference type="InterPro" id="IPR014776">
    <property type="entry name" value="4pyrrole_Mease_sub2"/>
</dbReference>
<dbReference type="EMBL" id="LVJN01000018">
    <property type="protein sequence ID" value="OSM04873.1"/>
    <property type="molecule type" value="Genomic_DNA"/>
</dbReference>